<proteinExistence type="predicted"/>
<dbReference type="AlphaFoldDB" id="D7FTN3"/>
<name>D7FTN3_ECTSI</name>
<organism evidence="1 2">
    <name type="scientific">Ectocarpus siliculosus</name>
    <name type="common">Brown alga</name>
    <name type="synonym">Conferva siliculosa</name>
    <dbReference type="NCBI Taxonomy" id="2880"/>
    <lineage>
        <taxon>Eukaryota</taxon>
        <taxon>Sar</taxon>
        <taxon>Stramenopiles</taxon>
        <taxon>Ochrophyta</taxon>
        <taxon>PX clade</taxon>
        <taxon>Phaeophyceae</taxon>
        <taxon>Ectocarpales</taxon>
        <taxon>Ectocarpaceae</taxon>
        <taxon>Ectocarpus</taxon>
    </lineage>
</organism>
<dbReference type="InParanoid" id="D7FTN3"/>
<protein>
    <submittedName>
        <fullName evidence="1">Uncharacterized protein</fullName>
    </submittedName>
</protein>
<dbReference type="EMBL" id="FN649760">
    <property type="protein sequence ID" value="CBJ49256.1"/>
    <property type="molecule type" value="Genomic_DNA"/>
</dbReference>
<gene>
    <name evidence="1" type="ORF">Esi_0253_0040</name>
</gene>
<reference evidence="1 2" key="1">
    <citation type="journal article" date="2010" name="Nature">
        <title>The Ectocarpus genome and the independent evolution of multicellularity in brown algae.</title>
        <authorList>
            <person name="Cock J.M."/>
            <person name="Sterck L."/>
            <person name="Rouze P."/>
            <person name="Scornet D."/>
            <person name="Allen A.E."/>
            <person name="Amoutzias G."/>
            <person name="Anthouard V."/>
            <person name="Artiguenave F."/>
            <person name="Aury J.M."/>
            <person name="Badger J.H."/>
            <person name="Beszteri B."/>
            <person name="Billiau K."/>
            <person name="Bonnet E."/>
            <person name="Bothwell J.H."/>
            <person name="Bowler C."/>
            <person name="Boyen C."/>
            <person name="Brownlee C."/>
            <person name="Carrano C.J."/>
            <person name="Charrier B."/>
            <person name="Cho G.Y."/>
            <person name="Coelho S.M."/>
            <person name="Collen J."/>
            <person name="Corre E."/>
            <person name="Da Silva C."/>
            <person name="Delage L."/>
            <person name="Delaroque N."/>
            <person name="Dittami S.M."/>
            <person name="Doulbeau S."/>
            <person name="Elias M."/>
            <person name="Farnham G."/>
            <person name="Gachon C.M."/>
            <person name="Gschloessl B."/>
            <person name="Heesch S."/>
            <person name="Jabbari K."/>
            <person name="Jubin C."/>
            <person name="Kawai H."/>
            <person name="Kimura K."/>
            <person name="Kloareg B."/>
            <person name="Kupper F.C."/>
            <person name="Lang D."/>
            <person name="Le Bail A."/>
            <person name="Leblanc C."/>
            <person name="Lerouge P."/>
            <person name="Lohr M."/>
            <person name="Lopez P.J."/>
            <person name="Martens C."/>
            <person name="Maumus F."/>
            <person name="Michel G."/>
            <person name="Miranda-Saavedra D."/>
            <person name="Morales J."/>
            <person name="Moreau H."/>
            <person name="Motomura T."/>
            <person name="Nagasato C."/>
            <person name="Napoli C.A."/>
            <person name="Nelson D.R."/>
            <person name="Nyvall-Collen P."/>
            <person name="Peters A.F."/>
            <person name="Pommier C."/>
            <person name="Potin P."/>
            <person name="Poulain J."/>
            <person name="Quesneville H."/>
            <person name="Read B."/>
            <person name="Rensing S.A."/>
            <person name="Ritter A."/>
            <person name="Rousvoal S."/>
            <person name="Samanta M."/>
            <person name="Samson G."/>
            <person name="Schroeder D.C."/>
            <person name="Segurens B."/>
            <person name="Strittmatter M."/>
            <person name="Tonon T."/>
            <person name="Tregear J.W."/>
            <person name="Valentin K."/>
            <person name="von Dassow P."/>
            <person name="Yamagishi T."/>
            <person name="Van de Peer Y."/>
            <person name="Wincker P."/>
        </authorList>
    </citation>
    <scope>NUCLEOTIDE SEQUENCE [LARGE SCALE GENOMIC DNA]</scope>
    <source>
        <strain evidence="2">Ec32 / CCAP1310/4</strain>
    </source>
</reference>
<dbReference type="OrthoDB" id="419768at2759"/>
<sequence length="122" mass="13040">MSYELFENERELRRLAVLPPEDRVLAAAAAGRAWCVEELFAQGCPIEGKHMSGATPLSCAMGGAGGPDGECATLLRASGGLVRLVKDTISSGSILDVSLRRPRRAMDDRADALGRMVYTGQF</sequence>
<dbReference type="Proteomes" id="UP000002630">
    <property type="component" value="Unassembled WGS sequence"/>
</dbReference>
<accession>D7FTN3</accession>
<evidence type="ECO:0000313" key="1">
    <source>
        <dbReference type="EMBL" id="CBJ49256.1"/>
    </source>
</evidence>
<evidence type="ECO:0000313" key="2">
    <source>
        <dbReference type="Proteomes" id="UP000002630"/>
    </source>
</evidence>
<keyword evidence="2" id="KW-1185">Reference proteome</keyword>